<name>A0ABV2JBF9_9FIRM</name>
<dbReference type="RefSeq" id="WP_354369127.1">
    <property type="nucleotide sequence ID" value="NZ_JBEPMA010000015.1"/>
</dbReference>
<organism evidence="2 3">
    <name type="scientific">Peptoniphilus olsenii</name>
    <dbReference type="NCBI Taxonomy" id="411570"/>
    <lineage>
        <taxon>Bacteria</taxon>
        <taxon>Bacillati</taxon>
        <taxon>Bacillota</taxon>
        <taxon>Tissierellia</taxon>
        <taxon>Tissierellales</taxon>
        <taxon>Peptoniphilaceae</taxon>
        <taxon>Peptoniphilus</taxon>
    </lineage>
</organism>
<dbReference type="Proteomes" id="UP001549162">
    <property type="component" value="Unassembled WGS sequence"/>
</dbReference>
<evidence type="ECO:0000313" key="2">
    <source>
        <dbReference type="EMBL" id="MET3618098.1"/>
    </source>
</evidence>
<dbReference type="PROSITE" id="PS51272">
    <property type="entry name" value="SLH"/>
    <property type="match status" value="2"/>
</dbReference>
<dbReference type="InterPro" id="IPR051465">
    <property type="entry name" value="Cell_Envelope_Struct_Comp"/>
</dbReference>
<dbReference type="Pfam" id="PF00395">
    <property type="entry name" value="SLH"/>
    <property type="match status" value="2"/>
</dbReference>
<dbReference type="PANTHER" id="PTHR43308">
    <property type="entry name" value="OUTER MEMBRANE PROTEIN ALPHA-RELATED"/>
    <property type="match status" value="1"/>
</dbReference>
<feature type="domain" description="SLH" evidence="1">
    <location>
        <begin position="371"/>
        <end position="434"/>
    </location>
</feature>
<feature type="domain" description="SLH" evidence="1">
    <location>
        <begin position="435"/>
        <end position="494"/>
    </location>
</feature>
<reference evidence="2 3" key="1">
    <citation type="submission" date="2024-06" db="EMBL/GenBank/DDBJ databases">
        <title>Genomic Encyclopedia of Type Strains, Phase IV (KMG-IV): sequencing the most valuable type-strain genomes for metagenomic binning, comparative biology and taxonomic classification.</title>
        <authorList>
            <person name="Goeker M."/>
        </authorList>
    </citation>
    <scope>NUCLEOTIDE SEQUENCE [LARGE SCALE GENOMIC DNA]</scope>
    <source>
        <strain evidence="2 3">DSM 21460</strain>
    </source>
</reference>
<dbReference type="EMBL" id="JBEPMA010000015">
    <property type="protein sequence ID" value="MET3618098.1"/>
    <property type="molecule type" value="Genomic_DNA"/>
</dbReference>
<comment type="caution">
    <text evidence="2">The sequence shown here is derived from an EMBL/GenBank/DDBJ whole genome shotgun (WGS) entry which is preliminary data.</text>
</comment>
<dbReference type="InterPro" id="IPR001119">
    <property type="entry name" value="SLH_dom"/>
</dbReference>
<proteinExistence type="predicted"/>
<sequence>MKKNTGFLALFIILLTGVWAAEDIQVVLEQPAFSSADSGKVLKYNLIVTLPDAYVDKFSSFSVTVLMDKSLGVTDTSLISQKEVKGKVDVKTTSISGKDQNIVTLNVNDLSEIKDKRINLEITTKVKKDISSSNNLKNSFVLSYVDKKGNPTSDQKNLESSTKTQNGTLSIKDVYTNSKEIVGITEKNAKVRLAVDSKFYKETNADENGNFKIAINDLKEGTLLHFVSTTKNTSATLDYLIKPAEDSYKASDLVTEENNDKDLYKTIKSLYKLQDLVNFSKDIPTVKATVQNDKRLKAAIASSEYVIVKDEVSSKEIDECTKELDSAIKEVRLPYMSGISETKFSPDKKMTRAESASVLKRIIAPNKIANDFSSFSDIKSDAWYNDDIVFIEKEGLIKGYEDGTFKPNREMTRAQFAALIAGYLKLDDKGNGIKFKDVKDNHWAKKYIDMLSANGIMVGKSENEFFPEKKISRAEAATIFNKILNRNINKSFIDKYSKNPYKDLDKDHWAYYQIIEITAN</sequence>
<evidence type="ECO:0000313" key="3">
    <source>
        <dbReference type="Proteomes" id="UP001549162"/>
    </source>
</evidence>
<protein>
    <recommendedName>
        <fullName evidence="1">SLH domain-containing protein</fullName>
    </recommendedName>
</protein>
<gene>
    <name evidence="2" type="ORF">ABID14_001733</name>
</gene>
<evidence type="ECO:0000259" key="1">
    <source>
        <dbReference type="PROSITE" id="PS51272"/>
    </source>
</evidence>
<accession>A0ABV2JBF9</accession>
<keyword evidence="3" id="KW-1185">Reference proteome</keyword>